<keyword evidence="4" id="KW-1185">Reference proteome</keyword>
<evidence type="ECO:0000313" key="4">
    <source>
        <dbReference type="Proteomes" id="UP000279859"/>
    </source>
</evidence>
<keyword evidence="1" id="KW-0472">Membrane</keyword>
<evidence type="ECO:0000313" key="3">
    <source>
        <dbReference type="EMBL" id="RNE66550.1"/>
    </source>
</evidence>
<feature type="domain" description="PH" evidence="2">
    <location>
        <begin position="42"/>
        <end position="161"/>
    </location>
</feature>
<keyword evidence="1" id="KW-0812">Transmembrane</keyword>
<dbReference type="OrthoDB" id="3826692at2"/>
<gene>
    <name evidence="3" type="ORF">EEJ31_03895</name>
</gene>
<name>A0A3M8LM44_9MICO</name>
<keyword evidence="1" id="KW-1133">Transmembrane helix</keyword>
<sequence length="177" mass="19045">MDRTAAGLIVIVALVAVLALLWFAWRRRTFRDAGIEPGYPLPEAEAAPLASADVFYVATTRRDQPLERLNIRGLGFRARGHVAVRDDGLVLSLAGEEPRFIPAAAIETVARATWTIDRVVESDGLLLVGWQAPTADAAGIGVDSYLRIVDSGDRDRVIEALTRIAPVTPAGTTESEA</sequence>
<dbReference type="RefSeq" id="WP_123044984.1">
    <property type="nucleotide sequence ID" value="NZ_RDSR01000004.1"/>
</dbReference>
<feature type="transmembrane region" description="Helical" evidence="1">
    <location>
        <begin position="6"/>
        <end position="25"/>
    </location>
</feature>
<evidence type="ECO:0000256" key="1">
    <source>
        <dbReference type="SAM" id="Phobius"/>
    </source>
</evidence>
<dbReference type="EMBL" id="RDSR01000004">
    <property type="protein sequence ID" value="RNE66550.1"/>
    <property type="molecule type" value="Genomic_DNA"/>
</dbReference>
<accession>A0A3M8LM44</accession>
<organism evidence="3 4">
    <name type="scientific">Cryobacterium tepidiphilum</name>
    <dbReference type="NCBI Taxonomy" id="2486026"/>
    <lineage>
        <taxon>Bacteria</taxon>
        <taxon>Bacillati</taxon>
        <taxon>Actinomycetota</taxon>
        <taxon>Actinomycetes</taxon>
        <taxon>Micrococcales</taxon>
        <taxon>Microbacteriaceae</taxon>
        <taxon>Cryobacterium</taxon>
    </lineage>
</organism>
<evidence type="ECO:0000259" key="2">
    <source>
        <dbReference type="Pfam" id="PF25362"/>
    </source>
</evidence>
<dbReference type="InterPro" id="IPR057446">
    <property type="entry name" value="PH_bac"/>
</dbReference>
<dbReference type="AlphaFoldDB" id="A0A3M8LM44"/>
<dbReference type="Pfam" id="PF25362">
    <property type="entry name" value="bPH_11"/>
    <property type="match status" value="1"/>
</dbReference>
<reference evidence="3 4" key="1">
    <citation type="submission" date="2018-11" db="EMBL/GenBank/DDBJ databases">
        <title>Cryobacterium sp. nov., isolated from rhizosphere soil of lettuce.</title>
        <authorList>
            <person name="Wang Y."/>
        </authorList>
    </citation>
    <scope>NUCLEOTIDE SEQUENCE [LARGE SCALE GENOMIC DNA]</scope>
    <source>
        <strain evidence="3 4">NEAU-85</strain>
    </source>
</reference>
<proteinExistence type="predicted"/>
<comment type="caution">
    <text evidence="3">The sequence shown here is derived from an EMBL/GenBank/DDBJ whole genome shotgun (WGS) entry which is preliminary data.</text>
</comment>
<protein>
    <recommendedName>
        <fullName evidence="2">PH domain-containing protein</fullName>
    </recommendedName>
</protein>
<dbReference type="Proteomes" id="UP000279859">
    <property type="component" value="Unassembled WGS sequence"/>
</dbReference>